<feature type="compositionally biased region" description="Basic and acidic residues" evidence="1">
    <location>
        <begin position="182"/>
        <end position="200"/>
    </location>
</feature>
<feature type="compositionally biased region" description="Basic and acidic residues" evidence="1">
    <location>
        <begin position="302"/>
        <end position="322"/>
    </location>
</feature>
<feature type="region of interest" description="Disordered" evidence="1">
    <location>
        <begin position="354"/>
        <end position="537"/>
    </location>
</feature>
<name>A0AAN6SE20_9PEZI</name>
<feature type="compositionally biased region" description="Pro residues" evidence="1">
    <location>
        <begin position="496"/>
        <end position="505"/>
    </location>
</feature>
<dbReference type="Proteomes" id="UP001303222">
    <property type="component" value="Unassembled WGS sequence"/>
</dbReference>
<comment type="caution">
    <text evidence="2">The sequence shown here is derived from an EMBL/GenBank/DDBJ whole genome shotgun (WGS) entry which is preliminary data.</text>
</comment>
<accession>A0AAN6SE20</accession>
<feature type="compositionally biased region" description="Polar residues" evidence="1">
    <location>
        <begin position="372"/>
        <end position="382"/>
    </location>
</feature>
<proteinExistence type="predicted"/>
<evidence type="ECO:0000313" key="2">
    <source>
        <dbReference type="EMBL" id="KAK3950195.1"/>
    </source>
</evidence>
<sequence length="603" mass="65443">MDPDMMDIDDDDFFDDDELEAYFQAHGLDEAKWKGKGKAYGEGDVLGLDGSAGLVNPAGFGRGDVLGRDGRRDGRTGKVRAWLEKGDEDGDGDDKGEAVPLGKSGRPSRPGRPSKVLSPSPTPDPTLGSSPPVLSGLSIRSKNNNDITREVGNKTAASQTRAEGQTKENSQMKRNSQTRAEGQTKRDSQTKKDSQTKAEGEAALPDPYDSEASIAAPPSGVIRYVLVSEKFPEVWPVPEAEGEAEAAEEGEGQEGKEQKGKGQEVVEGKGQKGQGQEVVEGQEEENKGTHGQNVVEEVEGAVVKEAEQKGLEKEREKEKGANEIKGQTGKKEVVMPKGVVMLVREIQYLKMPLDSPSWSEVGSEYGYEGDSQRGNIAPSNLWSEEPRALGNKGGEKAHQEAYGNNSIDHTSNYSEHERPRDLDSEHSVERPSKELAHEIPETDLSSTSPPSTIADSNTDDYLPPPPSQVPPHSQSSLPSRKRTWSQRQDPDHPSSPSGPSPPSDPHPNQNDLFYHNRTPPPRQPSLSSSLPSQPPTGPPDLVIRLLLYDGEFWVQAILRPEFHHLVLGYDFDQWGSDTDAEDEHPKKEGGGEAGKGEGNEGGK</sequence>
<keyword evidence="3" id="KW-1185">Reference proteome</keyword>
<feature type="compositionally biased region" description="Basic and acidic residues" evidence="1">
    <location>
        <begin position="65"/>
        <end position="85"/>
    </location>
</feature>
<evidence type="ECO:0000313" key="3">
    <source>
        <dbReference type="Proteomes" id="UP001303222"/>
    </source>
</evidence>
<gene>
    <name evidence="2" type="ORF">QBC32DRAFT_376883</name>
</gene>
<feature type="compositionally biased region" description="Polar residues" evidence="1">
    <location>
        <begin position="155"/>
        <end position="181"/>
    </location>
</feature>
<feature type="region of interest" description="Disordered" evidence="1">
    <location>
        <begin position="50"/>
        <end position="216"/>
    </location>
</feature>
<organism evidence="2 3">
    <name type="scientific">Pseudoneurospora amorphoporcata</name>
    <dbReference type="NCBI Taxonomy" id="241081"/>
    <lineage>
        <taxon>Eukaryota</taxon>
        <taxon>Fungi</taxon>
        <taxon>Dikarya</taxon>
        <taxon>Ascomycota</taxon>
        <taxon>Pezizomycotina</taxon>
        <taxon>Sordariomycetes</taxon>
        <taxon>Sordariomycetidae</taxon>
        <taxon>Sordariales</taxon>
        <taxon>Sordariaceae</taxon>
        <taxon>Pseudoneurospora</taxon>
    </lineage>
</organism>
<reference evidence="2" key="2">
    <citation type="submission" date="2023-06" db="EMBL/GenBank/DDBJ databases">
        <authorList>
            <consortium name="Lawrence Berkeley National Laboratory"/>
            <person name="Mondo S.J."/>
            <person name="Hensen N."/>
            <person name="Bonometti L."/>
            <person name="Westerberg I."/>
            <person name="Brannstrom I.O."/>
            <person name="Guillou S."/>
            <person name="Cros-Aarteil S."/>
            <person name="Calhoun S."/>
            <person name="Haridas S."/>
            <person name="Kuo A."/>
            <person name="Pangilinan J."/>
            <person name="Riley R."/>
            <person name="Labutti K."/>
            <person name="Andreopoulos B."/>
            <person name="Lipzen A."/>
            <person name="Chen C."/>
            <person name="Yanf M."/>
            <person name="Daum C."/>
            <person name="Ng V."/>
            <person name="Clum A."/>
            <person name="Steindorff A."/>
            <person name="Ohm R."/>
            <person name="Martin F."/>
            <person name="Silar P."/>
            <person name="Natvig D."/>
            <person name="Lalanne C."/>
            <person name="Gautier V."/>
            <person name="Ament-Velasquez S.L."/>
            <person name="Kruys A."/>
            <person name="Hutchinson M.I."/>
            <person name="Powell A.J."/>
            <person name="Barry K."/>
            <person name="Miller A.N."/>
            <person name="Grigoriev I.V."/>
            <person name="Debuchy R."/>
            <person name="Gladieux P."/>
            <person name="Thoren M.H."/>
            <person name="Johannesson H."/>
        </authorList>
    </citation>
    <scope>NUCLEOTIDE SEQUENCE</scope>
    <source>
        <strain evidence="2">CBS 626.80</strain>
    </source>
</reference>
<feature type="region of interest" description="Disordered" evidence="1">
    <location>
        <begin position="235"/>
        <end position="329"/>
    </location>
</feature>
<feature type="compositionally biased region" description="Basic and acidic residues" evidence="1">
    <location>
        <begin position="253"/>
        <end position="270"/>
    </location>
</feature>
<dbReference type="AlphaFoldDB" id="A0AAN6SE20"/>
<feature type="compositionally biased region" description="Low complexity" evidence="1">
    <location>
        <begin position="291"/>
        <end position="301"/>
    </location>
</feature>
<reference evidence="2" key="1">
    <citation type="journal article" date="2023" name="Mol. Phylogenet. Evol.">
        <title>Genome-scale phylogeny and comparative genomics of the fungal order Sordariales.</title>
        <authorList>
            <person name="Hensen N."/>
            <person name="Bonometti L."/>
            <person name="Westerberg I."/>
            <person name="Brannstrom I.O."/>
            <person name="Guillou S."/>
            <person name="Cros-Aarteil S."/>
            <person name="Calhoun S."/>
            <person name="Haridas S."/>
            <person name="Kuo A."/>
            <person name="Mondo S."/>
            <person name="Pangilinan J."/>
            <person name="Riley R."/>
            <person name="LaButti K."/>
            <person name="Andreopoulos B."/>
            <person name="Lipzen A."/>
            <person name="Chen C."/>
            <person name="Yan M."/>
            <person name="Daum C."/>
            <person name="Ng V."/>
            <person name="Clum A."/>
            <person name="Steindorff A."/>
            <person name="Ohm R.A."/>
            <person name="Martin F."/>
            <person name="Silar P."/>
            <person name="Natvig D.O."/>
            <person name="Lalanne C."/>
            <person name="Gautier V."/>
            <person name="Ament-Velasquez S.L."/>
            <person name="Kruys A."/>
            <person name="Hutchinson M.I."/>
            <person name="Powell A.J."/>
            <person name="Barry K."/>
            <person name="Miller A.N."/>
            <person name="Grigoriev I.V."/>
            <person name="Debuchy R."/>
            <person name="Gladieux P."/>
            <person name="Hiltunen Thoren M."/>
            <person name="Johannesson H."/>
        </authorList>
    </citation>
    <scope>NUCLEOTIDE SEQUENCE</scope>
    <source>
        <strain evidence="2">CBS 626.80</strain>
    </source>
</reference>
<feature type="compositionally biased region" description="Low complexity" evidence="1">
    <location>
        <begin position="127"/>
        <end position="138"/>
    </location>
</feature>
<dbReference type="EMBL" id="MU859187">
    <property type="protein sequence ID" value="KAK3950195.1"/>
    <property type="molecule type" value="Genomic_DNA"/>
</dbReference>
<feature type="compositionally biased region" description="Polar residues" evidence="1">
    <location>
        <begin position="443"/>
        <end position="456"/>
    </location>
</feature>
<feature type="compositionally biased region" description="Acidic residues" evidence="1">
    <location>
        <begin position="240"/>
        <end position="252"/>
    </location>
</feature>
<feature type="compositionally biased region" description="Basic and acidic residues" evidence="1">
    <location>
        <begin position="583"/>
        <end position="603"/>
    </location>
</feature>
<feature type="region of interest" description="Disordered" evidence="1">
    <location>
        <begin position="575"/>
        <end position="603"/>
    </location>
</feature>
<feature type="compositionally biased region" description="Basic and acidic residues" evidence="1">
    <location>
        <begin position="414"/>
        <end position="440"/>
    </location>
</feature>
<protein>
    <submittedName>
        <fullName evidence="2">Uncharacterized protein</fullName>
    </submittedName>
</protein>
<feature type="compositionally biased region" description="Polar residues" evidence="1">
    <location>
        <begin position="402"/>
        <end position="413"/>
    </location>
</feature>
<evidence type="ECO:0000256" key="1">
    <source>
        <dbReference type="SAM" id="MobiDB-lite"/>
    </source>
</evidence>